<accession>A0A1Q9LDM8</accession>
<evidence type="ECO:0000256" key="1">
    <source>
        <dbReference type="SAM" id="MobiDB-lite"/>
    </source>
</evidence>
<sequence>MIGGNPVVERGGAVAVEDVLDGDVPAAPARPRRTRFSHPAEYALGALLLVVPLVAGLLVWLGSDFRATSSTTAPQDALTGPPPARADVPAALTEAWRAPSPATWEPVVAGPSVVTGADGAVEGRDPLTGQVRWRYHRDLPLCAVSTAWSRAVAVYRTEGGGLPSVDPRSEGGCSEVSSLEGSSGALQDTRNTDAEPGTRLVRGGSFLTATGTRLLTSWRSDLVKTADYGAVPTPVNPDRQPRTGCAYRSTLAAPSVVAVLERCPDESADRLTVYRTVPKESDTPEVVTSRILPSAGATLVAVTDQRFAVALPAPDRIAVYDEDGIEQASHPLPLGVRDPAPVPWTTTATGSFTWFSGTRTIALSAADLRPLWVVDGARGPATTMAGRALVPVEEGLAVVDQASGARITTIPVPRDGYSGVVMPTTAGPVVLEQRGEQVVALR</sequence>
<gene>
    <name evidence="3" type="ORF">BJP25_04025</name>
</gene>
<feature type="region of interest" description="Disordered" evidence="1">
    <location>
        <begin position="159"/>
        <end position="199"/>
    </location>
</feature>
<dbReference type="Proteomes" id="UP000186040">
    <property type="component" value="Unassembled WGS sequence"/>
</dbReference>
<dbReference type="EMBL" id="MKQR01000028">
    <property type="protein sequence ID" value="OLR90147.1"/>
    <property type="molecule type" value="Genomic_DNA"/>
</dbReference>
<proteinExistence type="predicted"/>
<protein>
    <submittedName>
        <fullName evidence="3">Uncharacterized protein</fullName>
    </submittedName>
</protein>
<keyword evidence="2" id="KW-0812">Transmembrane</keyword>
<dbReference type="RefSeq" id="WP_075978354.1">
    <property type="nucleotide sequence ID" value="NZ_MKQR01000028.1"/>
</dbReference>
<comment type="caution">
    <text evidence="3">The sequence shown here is derived from an EMBL/GenBank/DDBJ whole genome shotgun (WGS) entry which is preliminary data.</text>
</comment>
<evidence type="ECO:0000256" key="2">
    <source>
        <dbReference type="SAM" id="Phobius"/>
    </source>
</evidence>
<dbReference type="SUPFAM" id="SSF50998">
    <property type="entry name" value="Quinoprotein alcohol dehydrogenase-like"/>
    <property type="match status" value="1"/>
</dbReference>
<reference evidence="3 4" key="1">
    <citation type="submission" date="2016-10" db="EMBL/GenBank/DDBJ databases">
        <title>The Draft Genome Sequence of Actinokineospora bangkokensis 44EHWT reveals the biosynthetic pathway of antifungal compounds Thailandins with unusual extender unit butylmalonyl-CoA.</title>
        <authorList>
            <person name="Greule A."/>
            <person name="Intra B."/>
            <person name="Flemming S."/>
            <person name="Rommel M.G."/>
            <person name="Panbangred W."/>
            <person name="Bechthold A."/>
        </authorList>
    </citation>
    <scope>NUCLEOTIDE SEQUENCE [LARGE SCALE GENOMIC DNA]</scope>
    <source>
        <strain evidence="3 4">44EHW</strain>
    </source>
</reference>
<evidence type="ECO:0000313" key="4">
    <source>
        <dbReference type="Proteomes" id="UP000186040"/>
    </source>
</evidence>
<dbReference type="AlphaFoldDB" id="A0A1Q9LDM8"/>
<feature type="compositionally biased region" description="Polar residues" evidence="1">
    <location>
        <begin position="175"/>
        <end position="189"/>
    </location>
</feature>
<name>A0A1Q9LDM8_9PSEU</name>
<keyword evidence="4" id="KW-1185">Reference proteome</keyword>
<keyword evidence="2" id="KW-1133">Transmembrane helix</keyword>
<organism evidence="3 4">
    <name type="scientific">Actinokineospora bangkokensis</name>
    <dbReference type="NCBI Taxonomy" id="1193682"/>
    <lineage>
        <taxon>Bacteria</taxon>
        <taxon>Bacillati</taxon>
        <taxon>Actinomycetota</taxon>
        <taxon>Actinomycetes</taxon>
        <taxon>Pseudonocardiales</taxon>
        <taxon>Pseudonocardiaceae</taxon>
        <taxon>Actinokineospora</taxon>
    </lineage>
</organism>
<evidence type="ECO:0000313" key="3">
    <source>
        <dbReference type="EMBL" id="OLR90147.1"/>
    </source>
</evidence>
<dbReference type="InterPro" id="IPR011047">
    <property type="entry name" value="Quinoprotein_ADH-like_sf"/>
</dbReference>
<feature type="transmembrane region" description="Helical" evidence="2">
    <location>
        <begin position="42"/>
        <end position="62"/>
    </location>
</feature>
<dbReference type="STRING" id="1193682.BJP25_04025"/>
<keyword evidence="2" id="KW-0472">Membrane</keyword>